<reference evidence="4 5" key="1">
    <citation type="submission" date="2018-10" db="EMBL/GenBank/DDBJ databases">
        <title>Comparative analysis of microorganisms from saline springs in Andes Mountain Range, Colombia.</title>
        <authorList>
            <person name="Rubin E."/>
        </authorList>
    </citation>
    <scope>NUCLEOTIDE SEQUENCE [LARGE SCALE GENOMIC DNA]</scope>
    <source>
        <strain evidence="4 5">USBA 36</strain>
    </source>
</reference>
<dbReference type="Gene3D" id="2.60.120.1440">
    <property type="match status" value="1"/>
</dbReference>
<dbReference type="InterPro" id="IPR032623">
    <property type="entry name" value="FecR_N"/>
</dbReference>
<feature type="domain" description="FecR N-terminal" evidence="3">
    <location>
        <begin position="13"/>
        <end position="52"/>
    </location>
</feature>
<organism evidence="4 5">
    <name type="scientific">Oceanibaculum indicum</name>
    <dbReference type="NCBI Taxonomy" id="526216"/>
    <lineage>
        <taxon>Bacteria</taxon>
        <taxon>Pseudomonadati</taxon>
        <taxon>Pseudomonadota</taxon>
        <taxon>Alphaproteobacteria</taxon>
        <taxon>Rhodospirillales</taxon>
        <taxon>Oceanibaculaceae</taxon>
        <taxon>Oceanibaculum</taxon>
    </lineage>
</organism>
<dbReference type="AlphaFoldDB" id="A0A420WMM4"/>
<proteinExistence type="predicted"/>
<gene>
    <name evidence="4" type="ORF">BCL74_0015</name>
</gene>
<evidence type="ECO:0000313" key="5">
    <source>
        <dbReference type="Proteomes" id="UP000277424"/>
    </source>
</evidence>
<evidence type="ECO:0000259" key="3">
    <source>
        <dbReference type="Pfam" id="PF16220"/>
    </source>
</evidence>
<feature type="transmembrane region" description="Helical" evidence="1">
    <location>
        <begin position="85"/>
        <end position="104"/>
    </location>
</feature>
<dbReference type="PANTHER" id="PTHR30273:SF2">
    <property type="entry name" value="PROTEIN FECR"/>
    <property type="match status" value="1"/>
</dbReference>
<sequence length="315" mass="34148">MTSPEHRDDPIWEQALDWLFRLHERPRDAALQAAFNIWLRANPRHAEAWNRATGTWQAMGAVPPVHGDQWQAGTRMVTMSQRRRMRPLAAVLALAACLALWLAADRFWTAGDHHTATGETRQVTLADGSRVTLDSDTTLDVAYDPGQRAVRLLSGQAFFEVTPDAHRPFTVEAAGIAVTVVGTAFDVGLTDQTVQVAVQQGKVQVGAATLLSPGEAVRIDRGTGHAERHGIGTADIAAWRSGQLVVDGVSVGEAVDRLRRYHRGLILLNDSDLAARKVTGVYDLTDPASALAAILRPHGGTVTQITPYLLILSRG</sequence>
<dbReference type="InterPro" id="IPR006860">
    <property type="entry name" value="FecR"/>
</dbReference>
<dbReference type="Pfam" id="PF04773">
    <property type="entry name" value="FecR"/>
    <property type="match status" value="1"/>
</dbReference>
<name>A0A420WMM4_9PROT</name>
<keyword evidence="1" id="KW-0472">Membrane</keyword>
<keyword evidence="1 4" id="KW-0812">Transmembrane</keyword>
<evidence type="ECO:0000259" key="2">
    <source>
        <dbReference type="Pfam" id="PF04773"/>
    </source>
</evidence>
<comment type="caution">
    <text evidence="4">The sequence shown here is derived from an EMBL/GenBank/DDBJ whole genome shotgun (WGS) entry which is preliminary data.</text>
</comment>
<dbReference type="PIRSF" id="PIRSF018266">
    <property type="entry name" value="FecR"/>
    <property type="match status" value="1"/>
</dbReference>
<accession>A0A420WMM4</accession>
<dbReference type="PANTHER" id="PTHR30273">
    <property type="entry name" value="PERIPLASMIC SIGNAL SENSOR AND SIGMA FACTOR ACTIVATOR FECR-RELATED"/>
    <property type="match status" value="1"/>
</dbReference>
<dbReference type="Proteomes" id="UP000277424">
    <property type="component" value="Unassembled WGS sequence"/>
</dbReference>
<dbReference type="RefSeq" id="WP_121216641.1">
    <property type="nucleotide sequence ID" value="NZ_RBIG01000001.1"/>
</dbReference>
<evidence type="ECO:0000313" key="4">
    <source>
        <dbReference type="EMBL" id="RKQ72257.1"/>
    </source>
</evidence>
<dbReference type="OrthoDB" id="1098280at2"/>
<feature type="domain" description="FecR protein" evidence="2">
    <location>
        <begin position="113"/>
        <end position="204"/>
    </location>
</feature>
<dbReference type="EMBL" id="RBIG01000001">
    <property type="protein sequence ID" value="RKQ72257.1"/>
    <property type="molecule type" value="Genomic_DNA"/>
</dbReference>
<dbReference type="InterPro" id="IPR012373">
    <property type="entry name" value="Ferrdict_sens_TM"/>
</dbReference>
<evidence type="ECO:0000256" key="1">
    <source>
        <dbReference type="SAM" id="Phobius"/>
    </source>
</evidence>
<protein>
    <submittedName>
        <fullName evidence="4">Transmembrane sensor</fullName>
    </submittedName>
</protein>
<dbReference type="Pfam" id="PF16220">
    <property type="entry name" value="DUF4880"/>
    <property type="match status" value="1"/>
</dbReference>
<keyword evidence="1" id="KW-1133">Transmembrane helix</keyword>
<dbReference type="GO" id="GO:0016989">
    <property type="term" value="F:sigma factor antagonist activity"/>
    <property type="evidence" value="ECO:0007669"/>
    <property type="project" value="TreeGrafter"/>
</dbReference>